<reference evidence="2" key="1">
    <citation type="submission" date="2021-01" db="EMBL/GenBank/DDBJ databases">
        <title>Genome public.</title>
        <authorList>
            <person name="Liu C."/>
            <person name="Sun Q."/>
        </authorList>
    </citation>
    <scope>NUCLEOTIDE SEQUENCE [LARGE SCALE GENOMIC DNA]</scope>
    <source>
        <strain evidence="2">CGMCC 1.18722</strain>
    </source>
</reference>
<dbReference type="Proteomes" id="UP000638570">
    <property type="component" value="Unassembled WGS sequence"/>
</dbReference>
<evidence type="ECO:0008006" key="3">
    <source>
        <dbReference type="Google" id="ProtNLM"/>
    </source>
</evidence>
<dbReference type="RefSeq" id="WP_202085892.1">
    <property type="nucleotide sequence ID" value="NZ_JAERTZ010000025.1"/>
</dbReference>
<sequence length="166" mass="18111">MAKIQEVLLQGVSYHWNGQDILVDDGINMPWLLPGSTLEQVELFDGEGEPLAAFSIDFAAQQWSLLGPGGADEVILLDERGDRLLSPMEDGIHDILLQDEPLLPPSEPAMTDNTVSELVLPDIDDILDEVMAPEEIPPATGPGTAGLNSEIIDDVINWLAVYHHHD</sequence>
<evidence type="ECO:0000313" key="2">
    <source>
        <dbReference type="Proteomes" id="UP000638570"/>
    </source>
</evidence>
<dbReference type="EMBL" id="JAERTZ010000025">
    <property type="protein sequence ID" value="MBL1378143.1"/>
    <property type="molecule type" value="Genomic_DNA"/>
</dbReference>
<accession>A0ABS1QTE5</accession>
<protein>
    <recommendedName>
        <fullName evidence="3">Haemolysin-type calcium binding-related domain-containing protein</fullName>
    </recommendedName>
</protein>
<gene>
    <name evidence="1" type="ORF">JKV55_12495</name>
</gene>
<organism evidence="1 2">
    <name type="scientific">Zobellella iuensis</name>
    <dbReference type="NCBI Taxonomy" id="2803811"/>
    <lineage>
        <taxon>Bacteria</taxon>
        <taxon>Pseudomonadati</taxon>
        <taxon>Pseudomonadota</taxon>
        <taxon>Gammaproteobacteria</taxon>
        <taxon>Aeromonadales</taxon>
        <taxon>Aeromonadaceae</taxon>
        <taxon>Zobellella</taxon>
    </lineage>
</organism>
<keyword evidence="2" id="KW-1185">Reference proteome</keyword>
<proteinExistence type="predicted"/>
<evidence type="ECO:0000313" key="1">
    <source>
        <dbReference type="EMBL" id="MBL1378143.1"/>
    </source>
</evidence>
<comment type="caution">
    <text evidence="1">The sequence shown here is derived from an EMBL/GenBank/DDBJ whole genome shotgun (WGS) entry which is preliminary data.</text>
</comment>
<name>A0ABS1QTE5_9GAMM</name>